<evidence type="ECO:0000313" key="3">
    <source>
        <dbReference type="Proteomes" id="UP000198282"/>
    </source>
</evidence>
<evidence type="ECO:0008006" key="4">
    <source>
        <dbReference type="Google" id="ProtNLM"/>
    </source>
</evidence>
<keyword evidence="3" id="KW-1185">Reference proteome</keyword>
<name>A0A239C9Q8_9ACTN</name>
<feature type="transmembrane region" description="Helical" evidence="1">
    <location>
        <begin position="21"/>
        <end position="40"/>
    </location>
</feature>
<reference evidence="2 3" key="1">
    <citation type="submission" date="2017-06" db="EMBL/GenBank/DDBJ databases">
        <authorList>
            <person name="Kim H.J."/>
            <person name="Triplett B.A."/>
        </authorList>
    </citation>
    <scope>NUCLEOTIDE SEQUENCE [LARGE SCALE GENOMIC DNA]</scope>
    <source>
        <strain evidence="2 3">CGMCC 4.2132</strain>
    </source>
</reference>
<organism evidence="2 3">
    <name type="scientific">Streptosporangium subroseum</name>
    <dbReference type="NCBI Taxonomy" id="106412"/>
    <lineage>
        <taxon>Bacteria</taxon>
        <taxon>Bacillati</taxon>
        <taxon>Actinomycetota</taxon>
        <taxon>Actinomycetes</taxon>
        <taxon>Streptosporangiales</taxon>
        <taxon>Streptosporangiaceae</taxon>
        <taxon>Streptosporangium</taxon>
    </lineage>
</organism>
<proteinExistence type="predicted"/>
<keyword evidence="1" id="KW-0472">Membrane</keyword>
<evidence type="ECO:0000313" key="2">
    <source>
        <dbReference type="EMBL" id="SNS16408.1"/>
    </source>
</evidence>
<dbReference type="InterPro" id="IPR052750">
    <property type="entry name" value="GH18_Chitinase"/>
</dbReference>
<dbReference type="Gene3D" id="3.20.20.80">
    <property type="entry name" value="Glycosidases"/>
    <property type="match status" value="1"/>
</dbReference>
<protein>
    <recommendedName>
        <fullName evidence="4">Chitinase</fullName>
    </recommendedName>
</protein>
<keyword evidence="1" id="KW-0812">Transmembrane</keyword>
<dbReference type="EMBL" id="FZOD01000005">
    <property type="protein sequence ID" value="SNS16408.1"/>
    <property type="molecule type" value="Genomic_DNA"/>
</dbReference>
<dbReference type="PANTHER" id="PTHR42976:SF1">
    <property type="entry name" value="GH18 DOMAIN-CONTAINING PROTEIN-RELATED"/>
    <property type="match status" value="1"/>
</dbReference>
<evidence type="ECO:0000256" key="1">
    <source>
        <dbReference type="SAM" id="Phobius"/>
    </source>
</evidence>
<gene>
    <name evidence="2" type="ORF">SAMN05216276_100560</name>
</gene>
<keyword evidence="1" id="KW-1133">Transmembrane helix</keyword>
<dbReference type="PANTHER" id="PTHR42976">
    <property type="entry name" value="BIFUNCTIONAL CHITINASE/LYSOZYME-RELATED"/>
    <property type="match status" value="1"/>
</dbReference>
<dbReference type="AlphaFoldDB" id="A0A239C9Q8"/>
<accession>A0A239C9Q8</accession>
<dbReference type="Proteomes" id="UP000198282">
    <property type="component" value="Unassembled WGS sequence"/>
</dbReference>
<sequence>MVTGRPAARQAREPGTPPRSLVVLASAALALATGVAIWLLPTKAGGDQSVPGLAARAGVTASGLATRSSVGQKPAPAPVSPTDRPSGFVTFVNTVQDPLFTLPEVAGKDHVRWFTLGHLTTGRKECVPMWGGTQDGELVADRLGRLRAVGGDAGLAFGGPVGRELAAACTDLDRLVAAYRQAIDTFDATYIDFEVQDPASAATVLRRARAIATLQREAAAKGRPLTVSFTLPVTGTGLAPSDQAMLRSTREAGAEITAVNLLAAVGPESGLAQDRLRPVASAVRAAQPQIAESLGEPVAWRRIALTPVLSSSHDLTPANAHRLIAFAGRNKLAWLSVRGAAPTPNVARFLTSATR</sequence>